<reference evidence="3" key="1">
    <citation type="submission" date="2020-05" db="UniProtKB">
        <authorList>
            <consortium name="EnsemblMetazoa"/>
        </authorList>
    </citation>
    <scope>IDENTIFICATION</scope>
    <source>
        <strain evidence="3">BB02</strain>
    </source>
</reference>
<dbReference type="EnsemblMetazoa" id="BGLB026755-RA">
    <property type="protein sequence ID" value="BGLB026755-PA"/>
    <property type="gene ID" value="BGLB026755"/>
</dbReference>
<accession>A0A2C9L3Z6</accession>
<dbReference type="STRING" id="6526.A0A2C9L3Z6"/>
<dbReference type="OrthoDB" id="337581at2759"/>
<dbReference type="VEuPathDB" id="VectorBase:BGLB026755"/>
<evidence type="ECO:0000313" key="3">
    <source>
        <dbReference type="EnsemblMetazoa" id="BGLB026755-PA"/>
    </source>
</evidence>
<organism evidence="3 4">
    <name type="scientific">Biomphalaria glabrata</name>
    <name type="common">Bloodfluke planorb</name>
    <name type="synonym">Freshwater snail</name>
    <dbReference type="NCBI Taxonomy" id="6526"/>
    <lineage>
        <taxon>Eukaryota</taxon>
        <taxon>Metazoa</taxon>
        <taxon>Spiralia</taxon>
        <taxon>Lophotrochozoa</taxon>
        <taxon>Mollusca</taxon>
        <taxon>Gastropoda</taxon>
        <taxon>Heterobranchia</taxon>
        <taxon>Euthyneura</taxon>
        <taxon>Panpulmonata</taxon>
        <taxon>Hygrophila</taxon>
        <taxon>Lymnaeoidea</taxon>
        <taxon>Planorbidae</taxon>
        <taxon>Biomphalaria</taxon>
    </lineage>
</organism>
<dbReference type="InterPro" id="IPR007527">
    <property type="entry name" value="Znf_SWIM"/>
</dbReference>
<dbReference type="PROSITE" id="PS50966">
    <property type="entry name" value="ZF_SWIM"/>
    <property type="match status" value="1"/>
</dbReference>
<dbReference type="KEGG" id="bgt:106070662"/>
<sequence length="132" mass="14613">MEDICEKLLKEVERSYGETGKLSDDLLSALNCLFHGTLLSALELVDKSSVTKMTSPSGRTVFQVIGASGAPYLCLANLNYCSCPAYNFSVLKKEEHLMCKHVLAMRLSQAMNRCKKLDVTNEEITSMILSLD</sequence>
<keyword evidence="1" id="KW-0479">Metal-binding</keyword>
<gene>
    <name evidence="3" type="primary">106070662</name>
</gene>
<dbReference type="PANTHER" id="PTHR28498:SF1">
    <property type="entry name" value="ZINC FINGER SWIM DOMAIN-CONTAINING PROTEIN 7"/>
    <property type="match status" value="1"/>
</dbReference>
<evidence type="ECO:0000259" key="2">
    <source>
        <dbReference type="PROSITE" id="PS50966"/>
    </source>
</evidence>
<protein>
    <recommendedName>
        <fullName evidence="2">SWIM-type domain-containing protein</fullName>
    </recommendedName>
</protein>
<dbReference type="Proteomes" id="UP000076420">
    <property type="component" value="Unassembled WGS sequence"/>
</dbReference>
<evidence type="ECO:0000256" key="1">
    <source>
        <dbReference type="PROSITE-ProRule" id="PRU00325"/>
    </source>
</evidence>
<keyword evidence="1" id="KW-0863">Zinc-finger</keyword>
<dbReference type="GO" id="GO:0097196">
    <property type="term" value="C:Shu complex"/>
    <property type="evidence" value="ECO:0007669"/>
    <property type="project" value="TreeGrafter"/>
</dbReference>
<dbReference type="AlphaFoldDB" id="A0A2C9L3Z6"/>
<dbReference type="GO" id="GO:0008270">
    <property type="term" value="F:zinc ion binding"/>
    <property type="evidence" value="ECO:0007669"/>
    <property type="project" value="UniProtKB-KW"/>
</dbReference>
<dbReference type="PANTHER" id="PTHR28498">
    <property type="entry name" value="ZINC FINGER SWIM DOMAIN-CONTAINING PROTEIN 7"/>
    <property type="match status" value="1"/>
</dbReference>
<evidence type="ECO:0000313" key="4">
    <source>
        <dbReference type="Proteomes" id="UP000076420"/>
    </source>
</evidence>
<dbReference type="EnsemblMetazoa" id="BGLB026755-RB">
    <property type="protein sequence ID" value="BGLB026755-PB"/>
    <property type="gene ID" value="BGLB026755"/>
</dbReference>
<proteinExistence type="predicted"/>
<dbReference type="VEuPathDB" id="VectorBase:BGLAX_036619"/>
<keyword evidence="1" id="KW-0862">Zinc</keyword>
<dbReference type="Pfam" id="PF04434">
    <property type="entry name" value="SWIM"/>
    <property type="match status" value="1"/>
</dbReference>
<feature type="domain" description="SWIM-type" evidence="2">
    <location>
        <begin position="72"/>
        <end position="110"/>
    </location>
</feature>
<name>A0A2C9L3Z6_BIOGL</name>
<dbReference type="GO" id="GO:0000724">
    <property type="term" value="P:double-strand break repair via homologous recombination"/>
    <property type="evidence" value="ECO:0007669"/>
    <property type="project" value="TreeGrafter"/>
</dbReference>